<name>A0A919FQE3_9ACTN</name>
<keyword evidence="5" id="KW-1003">Cell membrane</keyword>
<dbReference type="InterPro" id="IPR028055">
    <property type="entry name" value="YidC/Oxa/ALB_C"/>
</dbReference>
<evidence type="ECO:0000256" key="8">
    <source>
        <dbReference type="ARBA" id="ARBA00022989"/>
    </source>
</evidence>
<evidence type="ECO:0000256" key="6">
    <source>
        <dbReference type="ARBA" id="ARBA00022692"/>
    </source>
</evidence>
<dbReference type="GO" id="GO:0015031">
    <property type="term" value="P:protein transport"/>
    <property type="evidence" value="ECO:0007669"/>
    <property type="project" value="UniProtKB-KW"/>
</dbReference>
<comment type="function">
    <text evidence="11">Required for the insertion and/or proper folding and/or complex formation of integral membrane proteins into the membrane. Involved in integration of membrane proteins that insert both dependently and independently of the Sec translocase complex, as well as at least some lipoproteins. Aids folding of multispanning membrane proteins.</text>
</comment>
<gene>
    <name evidence="20" type="ORF">GCM10018781_30460</name>
</gene>
<evidence type="ECO:0000313" key="21">
    <source>
        <dbReference type="Proteomes" id="UP000617734"/>
    </source>
</evidence>
<keyword evidence="21" id="KW-1185">Reference proteome</keyword>
<dbReference type="GO" id="GO:0005886">
    <property type="term" value="C:plasma membrane"/>
    <property type="evidence" value="ECO:0007669"/>
    <property type="project" value="UniProtKB-SubCell"/>
</dbReference>
<evidence type="ECO:0000256" key="18">
    <source>
        <dbReference type="SAM" id="Phobius"/>
    </source>
</evidence>
<protein>
    <recommendedName>
        <fullName evidence="3">Membrane protein insertase YidC</fullName>
    </recommendedName>
    <alternativeName>
        <fullName evidence="15">Foldase YidC</fullName>
    </alternativeName>
    <alternativeName>
        <fullName evidence="14">Membrane integrase YidC</fullName>
    </alternativeName>
    <alternativeName>
        <fullName evidence="13">Membrane protein YidC</fullName>
    </alternativeName>
</protein>
<evidence type="ECO:0000256" key="7">
    <source>
        <dbReference type="ARBA" id="ARBA00022927"/>
    </source>
</evidence>
<dbReference type="GO" id="GO:0032977">
    <property type="term" value="F:membrane insertase activity"/>
    <property type="evidence" value="ECO:0007669"/>
    <property type="project" value="InterPro"/>
</dbReference>
<comment type="similarity">
    <text evidence="2">Belongs to the OXA1/ALB3/YidC family. Type 1 subfamily.</text>
</comment>
<sequence length="325" mass="32877">MSVLSILDPAVGLAHTAVSALAHVLPTAAAIILFTVCVRLALHPLARAAARGEKARSRLAPQVAELNRKHKGKPEKLKEALAELYRKEKASPFAGCLPMLVQIPFFSVMYRLFTTPNDLLDHTVLGVPLGMHVSGAHGPAQLAVFGALYAALAAVGYANFRRARRTGLPGSGTAAGAAPAPGAALLPYLSFGTVLFAALVPLAAGLYLVTTTAWSSAERAWLHRGTPAPALPAGPDAGPDAGPGRTVKLAEPVRAAQPAQGTKAVQGAEAVQGAKPAAPARAGRTGSAAAAKVPGARKAPRAAKPSSGNVRKGSVGKAAGAAESG</sequence>
<comment type="subunit">
    <text evidence="12">Interacts with the Sec translocase complex via SecD. Specifically interacts with transmembrane segments of nascent integral membrane proteins during membrane integration.</text>
</comment>
<dbReference type="InterPro" id="IPR001708">
    <property type="entry name" value="YidC/ALB3/OXA1/COX18"/>
</dbReference>
<evidence type="ECO:0000256" key="14">
    <source>
        <dbReference type="ARBA" id="ARBA00033245"/>
    </source>
</evidence>
<dbReference type="GO" id="GO:0051205">
    <property type="term" value="P:protein insertion into membrane"/>
    <property type="evidence" value="ECO:0007669"/>
    <property type="project" value="TreeGrafter"/>
</dbReference>
<feature type="compositionally biased region" description="Low complexity" evidence="17">
    <location>
        <begin position="226"/>
        <end position="244"/>
    </location>
</feature>
<feature type="transmembrane region" description="Helical" evidence="18">
    <location>
        <begin position="140"/>
        <end position="160"/>
    </location>
</feature>
<evidence type="ECO:0000259" key="19">
    <source>
        <dbReference type="Pfam" id="PF02096"/>
    </source>
</evidence>
<evidence type="ECO:0000256" key="17">
    <source>
        <dbReference type="SAM" id="MobiDB-lite"/>
    </source>
</evidence>
<feature type="transmembrane region" description="Helical" evidence="18">
    <location>
        <begin position="93"/>
        <end position="113"/>
    </location>
</feature>
<evidence type="ECO:0000256" key="13">
    <source>
        <dbReference type="ARBA" id="ARBA00031538"/>
    </source>
</evidence>
<organism evidence="20 21">
    <name type="scientific">Kitasatospora indigofera</name>
    <dbReference type="NCBI Taxonomy" id="67307"/>
    <lineage>
        <taxon>Bacteria</taxon>
        <taxon>Bacillati</taxon>
        <taxon>Actinomycetota</taxon>
        <taxon>Actinomycetes</taxon>
        <taxon>Kitasatosporales</taxon>
        <taxon>Streptomycetaceae</taxon>
        <taxon>Kitasatospora</taxon>
    </lineage>
</organism>
<dbReference type="InterPro" id="IPR047196">
    <property type="entry name" value="YidC_ALB_C"/>
</dbReference>
<dbReference type="Proteomes" id="UP000617734">
    <property type="component" value="Unassembled WGS sequence"/>
</dbReference>
<evidence type="ECO:0000256" key="9">
    <source>
        <dbReference type="ARBA" id="ARBA00023136"/>
    </source>
</evidence>
<evidence type="ECO:0000256" key="5">
    <source>
        <dbReference type="ARBA" id="ARBA00022475"/>
    </source>
</evidence>
<evidence type="ECO:0000256" key="16">
    <source>
        <dbReference type="RuleBase" id="RU003945"/>
    </source>
</evidence>
<feature type="region of interest" description="Disordered" evidence="17">
    <location>
        <begin position="226"/>
        <end position="325"/>
    </location>
</feature>
<evidence type="ECO:0000256" key="4">
    <source>
        <dbReference type="ARBA" id="ARBA00022448"/>
    </source>
</evidence>
<reference evidence="20" key="1">
    <citation type="journal article" date="2014" name="Int. J. Syst. Evol. Microbiol.">
        <title>Complete genome sequence of Corynebacterium casei LMG S-19264T (=DSM 44701T), isolated from a smear-ripened cheese.</title>
        <authorList>
            <consortium name="US DOE Joint Genome Institute (JGI-PGF)"/>
            <person name="Walter F."/>
            <person name="Albersmeier A."/>
            <person name="Kalinowski J."/>
            <person name="Ruckert C."/>
        </authorList>
    </citation>
    <scope>NUCLEOTIDE SEQUENCE</scope>
    <source>
        <strain evidence="20">JCM 4646</strain>
    </source>
</reference>
<dbReference type="Pfam" id="PF02096">
    <property type="entry name" value="60KD_IMP"/>
    <property type="match status" value="1"/>
</dbReference>
<dbReference type="GeneID" id="95353488"/>
<evidence type="ECO:0000256" key="2">
    <source>
        <dbReference type="ARBA" id="ARBA00010527"/>
    </source>
</evidence>
<comment type="subcellular location">
    <subcellularLocation>
        <location evidence="1">Cell membrane</location>
        <topology evidence="1">Multi-pass membrane protein</topology>
    </subcellularLocation>
    <subcellularLocation>
        <location evidence="16">Membrane</location>
        <topology evidence="16">Multi-pass membrane protein</topology>
    </subcellularLocation>
</comment>
<evidence type="ECO:0000256" key="11">
    <source>
        <dbReference type="ARBA" id="ARBA00025034"/>
    </source>
</evidence>
<evidence type="ECO:0000256" key="3">
    <source>
        <dbReference type="ARBA" id="ARBA00015325"/>
    </source>
</evidence>
<dbReference type="EMBL" id="BNBO01000014">
    <property type="protein sequence ID" value="GHH70532.1"/>
    <property type="molecule type" value="Genomic_DNA"/>
</dbReference>
<accession>A0A919FQE3</accession>
<feature type="compositionally biased region" description="Low complexity" evidence="17">
    <location>
        <begin position="267"/>
        <end position="307"/>
    </location>
</feature>
<proteinExistence type="inferred from homology"/>
<keyword evidence="8 18" id="KW-1133">Transmembrane helix</keyword>
<evidence type="ECO:0000256" key="12">
    <source>
        <dbReference type="ARBA" id="ARBA00026028"/>
    </source>
</evidence>
<dbReference type="PANTHER" id="PTHR12428:SF65">
    <property type="entry name" value="CYTOCHROME C OXIDASE ASSEMBLY PROTEIN COX18, MITOCHONDRIAL"/>
    <property type="match status" value="1"/>
</dbReference>
<keyword evidence="4" id="KW-0813">Transport</keyword>
<keyword evidence="7" id="KW-0653">Protein transport</keyword>
<dbReference type="RefSeq" id="WP_190211365.1">
    <property type="nucleotide sequence ID" value="NZ_BNBO01000014.1"/>
</dbReference>
<feature type="transmembrane region" description="Helical" evidence="18">
    <location>
        <begin position="172"/>
        <end position="189"/>
    </location>
</feature>
<feature type="transmembrane region" description="Helical" evidence="18">
    <location>
        <begin position="195"/>
        <end position="214"/>
    </location>
</feature>
<keyword evidence="9 18" id="KW-0472">Membrane</keyword>
<dbReference type="NCBIfam" id="TIGR03592">
    <property type="entry name" value="yidC_oxa1_cterm"/>
    <property type="match status" value="1"/>
</dbReference>
<reference evidence="20" key="2">
    <citation type="submission" date="2020-09" db="EMBL/GenBank/DDBJ databases">
        <authorList>
            <person name="Sun Q."/>
            <person name="Ohkuma M."/>
        </authorList>
    </citation>
    <scope>NUCLEOTIDE SEQUENCE</scope>
    <source>
        <strain evidence="20">JCM 4646</strain>
    </source>
</reference>
<evidence type="ECO:0000313" key="20">
    <source>
        <dbReference type="EMBL" id="GHH70532.1"/>
    </source>
</evidence>
<dbReference type="CDD" id="cd20070">
    <property type="entry name" value="5TM_YidC_Alb3"/>
    <property type="match status" value="1"/>
</dbReference>
<evidence type="ECO:0000256" key="10">
    <source>
        <dbReference type="ARBA" id="ARBA00023186"/>
    </source>
</evidence>
<dbReference type="AlphaFoldDB" id="A0A919FQE3"/>
<evidence type="ECO:0000256" key="15">
    <source>
        <dbReference type="ARBA" id="ARBA00033342"/>
    </source>
</evidence>
<comment type="caution">
    <text evidence="20">The sequence shown here is derived from an EMBL/GenBank/DDBJ whole genome shotgun (WGS) entry which is preliminary data.</text>
</comment>
<keyword evidence="6 16" id="KW-0812">Transmembrane</keyword>
<feature type="transmembrane region" description="Helical" evidence="18">
    <location>
        <begin position="20"/>
        <end position="42"/>
    </location>
</feature>
<dbReference type="PANTHER" id="PTHR12428">
    <property type="entry name" value="OXA1"/>
    <property type="match status" value="1"/>
</dbReference>
<evidence type="ECO:0000256" key="1">
    <source>
        <dbReference type="ARBA" id="ARBA00004651"/>
    </source>
</evidence>
<keyword evidence="10" id="KW-0143">Chaperone</keyword>
<feature type="domain" description="Membrane insertase YidC/Oxa/ALB C-terminal" evidence="19">
    <location>
        <begin position="29"/>
        <end position="223"/>
    </location>
</feature>